<dbReference type="AlphaFoldDB" id="A0A1B6F5V6"/>
<name>A0A1B6F5V6_9HEMI</name>
<organism evidence="2">
    <name type="scientific">Cuerna arida</name>
    <dbReference type="NCBI Taxonomy" id="1464854"/>
    <lineage>
        <taxon>Eukaryota</taxon>
        <taxon>Metazoa</taxon>
        <taxon>Ecdysozoa</taxon>
        <taxon>Arthropoda</taxon>
        <taxon>Hexapoda</taxon>
        <taxon>Insecta</taxon>
        <taxon>Pterygota</taxon>
        <taxon>Neoptera</taxon>
        <taxon>Paraneoptera</taxon>
        <taxon>Hemiptera</taxon>
        <taxon>Auchenorrhyncha</taxon>
        <taxon>Membracoidea</taxon>
        <taxon>Cicadellidae</taxon>
        <taxon>Cicadellinae</taxon>
        <taxon>Proconiini</taxon>
        <taxon>Cuerna</taxon>
    </lineage>
</organism>
<dbReference type="EMBL" id="GECZ01024123">
    <property type="protein sequence ID" value="JAS45646.1"/>
    <property type="molecule type" value="Transcribed_RNA"/>
</dbReference>
<reference evidence="2" key="1">
    <citation type="submission" date="2015-11" db="EMBL/GenBank/DDBJ databases">
        <title>De novo transcriptome assembly of four potential Pierce s Disease insect vectors from Arizona vineyards.</title>
        <authorList>
            <person name="Tassone E.E."/>
        </authorList>
    </citation>
    <scope>NUCLEOTIDE SEQUENCE</scope>
</reference>
<protein>
    <recommendedName>
        <fullName evidence="1">PiggyBac transposable element-derived protein domain-containing protein</fullName>
    </recommendedName>
</protein>
<gene>
    <name evidence="2" type="ORF">g.26246</name>
</gene>
<evidence type="ECO:0000259" key="1">
    <source>
        <dbReference type="Pfam" id="PF13843"/>
    </source>
</evidence>
<sequence>MLLSTAYKAGEQQKSRKRGNKVYITTNPKIIRKYNNFMGGVDGHDQMLNQYMGDHRSARLWKKITFNLLSRMILNSYSLYKQNTINTMTNFLVTLIESLSAEWFDVKVQRHPISVTDVSYDENQGGGDTGRLPSFFKNFLTRRKEIAVNVVQPALEWVLRGRNLATLFVKKMITHKCQGKYHNNICV</sequence>
<dbReference type="PANTHER" id="PTHR46599">
    <property type="entry name" value="PIGGYBAC TRANSPOSABLE ELEMENT-DERIVED PROTEIN 4"/>
    <property type="match status" value="1"/>
</dbReference>
<dbReference type="InterPro" id="IPR029526">
    <property type="entry name" value="PGBD"/>
</dbReference>
<evidence type="ECO:0000313" key="2">
    <source>
        <dbReference type="EMBL" id="JAS45646.1"/>
    </source>
</evidence>
<dbReference type="PANTHER" id="PTHR46599:SF3">
    <property type="entry name" value="PIGGYBAC TRANSPOSABLE ELEMENT-DERIVED PROTEIN 4"/>
    <property type="match status" value="1"/>
</dbReference>
<dbReference type="Pfam" id="PF13843">
    <property type="entry name" value="DDE_Tnp_1_7"/>
    <property type="match status" value="1"/>
</dbReference>
<feature type="domain" description="PiggyBac transposable element-derived protein" evidence="1">
    <location>
        <begin position="2"/>
        <end position="77"/>
    </location>
</feature>
<proteinExistence type="predicted"/>
<accession>A0A1B6F5V6</accession>